<evidence type="ECO:0000313" key="4">
    <source>
        <dbReference type="Proteomes" id="UP000054560"/>
    </source>
</evidence>
<dbReference type="EMBL" id="KQ241793">
    <property type="protein sequence ID" value="KNC84035.1"/>
    <property type="molecule type" value="Genomic_DNA"/>
</dbReference>
<reference evidence="3 4" key="1">
    <citation type="submission" date="2011-02" db="EMBL/GenBank/DDBJ databases">
        <title>The Genome Sequence of Sphaeroforma arctica JP610.</title>
        <authorList>
            <consortium name="The Broad Institute Genome Sequencing Platform"/>
            <person name="Russ C."/>
            <person name="Cuomo C."/>
            <person name="Young S.K."/>
            <person name="Zeng Q."/>
            <person name="Gargeya S."/>
            <person name="Alvarado L."/>
            <person name="Berlin A."/>
            <person name="Chapman S.B."/>
            <person name="Chen Z."/>
            <person name="Freedman E."/>
            <person name="Gellesch M."/>
            <person name="Goldberg J."/>
            <person name="Griggs A."/>
            <person name="Gujja S."/>
            <person name="Heilman E."/>
            <person name="Heiman D."/>
            <person name="Howarth C."/>
            <person name="Mehta T."/>
            <person name="Neiman D."/>
            <person name="Pearson M."/>
            <person name="Roberts A."/>
            <person name="Saif S."/>
            <person name="Shea T."/>
            <person name="Shenoy N."/>
            <person name="Sisk P."/>
            <person name="Stolte C."/>
            <person name="Sykes S."/>
            <person name="White J."/>
            <person name="Yandava C."/>
            <person name="Burger G."/>
            <person name="Gray M.W."/>
            <person name="Holland P.W.H."/>
            <person name="King N."/>
            <person name="Lang F.B.F."/>
            <person name="Roger A.J."/>
            <person name="Ruiz-Trillo I."/>
            <person name="Haas B."/>
            <person name="Nusbaum C."/>
            <person name="Birren B."/>
        </authorList>
    </citation>
    <scope>NUCLEOTIDE SEQUENCE [LARGE SCALE GENOMIC DNA]</scope>
    <source>
        <strain evidence="3 4">JP610</strain>
    </source>
</reference>
<proteinExistence type="predicted"/>
<keyword evidence="2" id="KW-0732">Signal</keyword>
<dbReference type="RefSeq" id="XP_014157937.1">
    <property type="nucleotide sequence ID" value="XM_014302462.1"/>
</dbReference>
<name>A0A0L0G4S0_9EUKA</name>
<evidence type="ECO:0000313" key="3">
    <source>
        <dbReference type="EMBL" id="KNC84035.1"/>
    </source>
</evidence>
<feature type="signal peptide" evidence="2">
    <location>
        <begin position="1"/>
        <end position="20"/>
    </location>
</feature>
<evidence type="ECO:0000256" key="1">
    <source>
        <dbReference type="SAM" id="MobiDB-lite"/>
    </source>
</evidence>
<accession>A0A0L0G4S0</accession>
<sequence length="97" mass="10623">MHAKLLLSCVVAALATIASAMPAQSLADLGIPVSGAQLEVNNADNRTGESPQKWAEKSGPWPEFTYVKRQDRRRKRRLLSESIPQAKDSGQHVKARS</sequence>
<evidence type="ECO:0000256" key="2">
    <source>
        <dbReference type="SAM" id="SignalP"/>
    </source>
</evidence>
<feature type="chain" id="PRO_5005539090" evidence="2">
    <location>
        <begin position="21"/>
        <end position="97"/>
    </location>
</feature>
<dbReference type="GeneID" id="25904249"/>
<dbReference type="AlphaFoldDB" id="A0A0L0G4S0"/>
<keyword evidence="4" id="KW-1185">Reference proteome</keyword>
<gene>
    <name evidence="3" type="ORF">SARC_03745</name>
</gene>
<organism evidence="3 4">
    <name type="scientific">Sphaeroforma arctica JP610</name>
    <dbReference type="NCBI Taxonomy" id="667725"/>
    <lineage>
        <taxon>Eukaryota</taxon>
        <taxon>Ichthyosporea</taxon>
        <taxon>Ichthyophonida</taxon>
        <taxon>Sphaeroforma</taxon>
    </lineage>
</organism>
<dbReference type="Proteomes" id="UP000054560">
    <property type="component" value="Unassembled WGS sequence"/>
</dbReference>
<feature type="region of interest" description="Disordered" evidence="1">
    <location>
        <begin position="42"/>
        <end position="97"/>
    </location>
</feature>
<protein>
    <submittedName>
        <fullName evidence="3">Uncharacterized protein</fullName>
    </submittedName>
</protein>